<dbReference type="EMBL" id="MN739487">
    <property type="protein sequence ID" value="QHT07839.1"/>
    <property type="molecule type" value="Genomic_DNA"/>
</dbReference>
<protein>
    <submittedName>
        <fullName evidence="1">Uncharacterized protein</fullName>
    </submittedName>
</protein>
<dbReference type="AlphaFoldDB" id="A0A6C0CVV6"/>
<evidence type="ECO:0000313" key="1">
    <source>
        <dbReference type="EMBL" id="QHT07839.1"/>
    </source>
</evidence>
<accession>A0A6C0CVV6</accession>
<reference evidence="1" key="1">
    <citation type="journal article" date="2020" name="Nature">
        <title>Giant virus diversity and host interactions through global metagenomics.</title>
        <authorList>
            <person name="Schulz F."/>
            <person name="Roux S."/>
            <person name="Paez-Espino D."/>
            <person name="Jungbluth S."/>
            <person name="Walsh D.A."/>
            <person name="Denef V.J."/>
            <person name="McMahon K.D."/>
            <person name="Konstantinidis K.T."/>
            <person name="Eloe-Fadrosh E.A."/>
            <person name="Kyrpides N.C."/>
            <person name="Woyke T."/>
        </authorList>
    </citation>
    <scope>NUCLEOTIDE SEQUENCE</scope>
    <source>
        <strain evidence="1">GVMAG-M-3300021964-36</strain>
    </source>
</reference>
<proteinExistence type="predicted"/>
<name>A0A6C0CVV6_9ZZZZ</name>
<sequence>MEYSEYLLIKKKMGFELNCRVEVDGREGTVVRTNIFGVKKSQGVAVEFDNGVRKLFIDKQMECISECDH</sequence>
<organism evidence="1">
    <name type="scientific">viral metagenome</name>
    <dbReference type="NCBI Taxonomy" id="1070528"/>
    <lineage>
        <taxon>unclassified sequences</taxon>
        <taxon>metagenomes</taxon>
        <taxon>organismal metagenomes</taxon>
    </lineage>
</organism>